<feature type="binding site" evidence="4">
    <location>
        <position position="169"/>
    </location>
    <ligand>
        <name>NADP(+)</name>
        <dbReference type="ChEBI" id="CHEBI:58349"/>
    </ligand>
</feature>
<dbReference type="HAMAP" id="MF_01601">
    <property type="entry name" value="Heptose_epimerase"/>
    <property type="match status" value="1"/>
</dbReference>
<dbReference type="InterPro" id="IPR001509">
    <property type="entry name" value="Epimerase_deHydtase"/>
</dbReference>
<comment type="caution">
    <text evidence="7">The sequence shown here is derived from an EMBL/GenBank/DDBJ whole genome shotgun (WGS) entry which is preliminary data.</text>
</comment>
<evidence type="ECO:0000259" key="6">
    <source>
        <dbReference type="Pfam" id="PF01370"/>
    </source>
</evidence>
<feature type="binding site" evidence="4">
    <location>
        <position position="277"/>
    </location>
    <ligand>
        <name>substrate</name>
    </ligand>
</feature>
<dbReference type="Gene3D" id="3.40.50.720">
    <property type="entry name" value="NAD(P)-binding Rossmann-like Domain"/>
    <property type="match status" value="1"/>
</dbReference>
<organism evidence="7 8">
    <name type="scientific">Candidatus Geothrix skivensis</name>
    <dbReference type="NCBI Taxonomy" id="2954439"/>
    <lineage>
        <taxon>Bacteria</taxon>
        <taxon>Pseudomonadati</taxon>
        <taxon>Acidobacteriota</taxon>
        <taxon>Holophagae</taxon>
        <taxon>Holophagales</taxon>
        <taxon>Holophagaceae</taxon>
        <taxon>Geothrix</taxon>
    </lineage>
</organism>
<dbReference type="GO" id="GO:0005975">
    <property type="term" value="P:carbohydrate metabolic process"/>
    <property type="evidence" value="ECO:0007669"/>
    <property type="project" value="UniProtKB-UniRule"/>
</dbReference>
<proteinExistence type="inferred from homology"/>
<feature type="binding site" evidence="4">
    <location>
        <begin position="10"/>
        <end position="11"/>
    </location>
    <ligand>
        <name>NADP(+)</name>
        <dbReference type="ChEBI" id="CHEBI:58349"/>
    </ligand>
</feature>
<dbReference type="NCBIfam" id="TIGR02197">
    <property type="entry name" value="heptose_epim"/>
    <property type="match status" value="1"/>
</dbReference>
<name>A0A9D7SHU4_9BACT</name>
<comment type="function">
    <text evidence="4">Catalyzes the interconversion between ADP-D-glycero-beta-D-manno-heptose and ADP-L-glycero-beta-D-manno-heptose via an epimerization at carbon 6 of the heptose.</text>
</comment>
<evidence type="ECO:0000313" key="8">
    <source>
        <dbReference type="Proteomes" id="UP000886657"/>
    </source>
</evidence>
<feature type="active site" description="Proton acceptor" evidence="4">
    <location>
        <position position="139"/>
    </location>
</feature>
<dbReference type="InterPro" id="IPR011912">
    <property type="entry name" value="Heptose_epim"/>
</dbReference>
<dbReference type="PANTHER" id="PTHR43103:SF3">
    <property type="entry name" value="ADP-L-GLYCERO-D-MANNO-HEPTOSE-6-EPIMERASE"/>
    <property type="match status" value="1"/>
</dbReference>
<feature type="binding site" evidence="4">
    <location>
        <position position="168"/>
    </location>
    <ligand>
        <name>substrate</name>
    </ligand>
</feature>
<comment type="pathway">
    <text evidence="4">Nucleotide-sugar biosynthesis; ADP-L-glycero-beta-D-manno-heptose biosynthesis; ADP-L-glycero-beta-D-manno-heptose from D-glycero-beta-D-manno-heptose 7-phosphate: step 4/4.</text>
</comment>
<dbReference type="PANTHER" id="PTHR43103">
    <property type="entry name" value="NUCLEOSIDE-DIPHOSPHATE-SUGAR EPIMERASE"/>
    <property type="match status" value="1"/>
</dbReference>
<comment type="similarity">
    <text evidence="4">Belongs to the NAD(P)-dependent epimerase/dehydratase family. HldD subfamily.</text>
</comment>
<feature type="binding site" evidence="4">
    <location>
        <position position="143"/>
    </location>
    <ligand>
        <name>NADP(+)</name>
        <dbReference type="ChEBI" id="CHEBI:58349"/>
    </ligand>
</feature>
<gene>
    <name evidence="7" type="primary">rfaD</name>
    <name evidence="4" type="synonym">hldD</name>
    <name evidence="7" type="ORF">IPP58_10010</name>
</gene>
<feature type="binding site" evidence="4">
    <location>
        <position position="92"/>
    </location>
    <ligand>
        <name>NADP(+)</name>
        <dbReference type="ChEBI" id="CHEBI:58349"/>
    </ligand>
</feature>
<evidence type="ECO:0000256" key="5">
    <source>
        <dbReference type="SAM" id="MobiDB-lite"/>
    </source>
</evidence>
<dbReference type="InterPro" id="IPR036291">
    <property type="entry name" value="NAD(P)-bd_dom_sf"/>
</dbReference>
<dbReference type="GO" id="GO:0050661">
    <property type="term" value="F:NADP binding"/>
    <property type="evidence" value="ECO:0007669"/>
    <property type="project" value="InterPro"/>
</dbReference>
<evidence type="ECO:0000313" key="7">
    <source>
        <dbReference type="EMBL" id="MBK9796814.1"/>
    </source>
</evidence>
<keyword evidence="3 4" id="KW-0119">Carbohydrate metabolism</keyword>
<dbReference type="CDD" id="cd05248">
    <property type="entry name" value="ADP_GME_SDR_e"/>
    <property type="match status" value="1"/>
</dbReference>
<dbReference type="Proteomes" id="UP000886657">
    <property type="component" value="Unassembled WGS sequence"/>
</dbReference>
<feature type="binding site" evidence="4">
    <location>
        <position position="38"/>
    </location>
    <ligand>
        <name>NADP(+)</name>
        <dbReference type="ChEBI" id="CHEBI:58349"/>
    </ligand>
</feature>
<comment type="domain">
    <text evidence="4">Contains a large N-terminal NADP-binding domain, and a smaller C-terminal substrate-binding domain.</text>
</comment>
<keyword evidence="2 4" id="KW-0413">Isomerase</keyword>
<feature type="binding site" evidence="4">
    <location>
        <position position="186"/>
    </location>
    <ligand>
        <name>substrate</name>
    </ligand>
</feature>
<protein>
    <recommendedName>
        <fullName evidence="4">ADP-L-glycero-D-manno-heptose-6-epimerase</fullName>
        <ecNumber evidence="4">5.1.3.20</ecNumber>
    </recommendedName>
    <alternativeName>
        <fullName evidence="4">ADP-L-glycero-beta-D-manno-heptose-6-epimerase</fullName>
        <shortName evidence="4">ADP-glyceromanno-heptose 6-epimerase</shortName>
        <shortName evidence="4">ADP-hep 6-epimerase</shortName>
        <shortName evidence="4">AGME</shortName>
    </alternativeName>
</protein>
<accession>A0A9D7SHU4</accession>
<sequence>MFIVTGGAGFVGSNLVRELNRRGHTDILVVDNLARAEKARNLADLTLADYMDKREFRSRLDAGTLDLQPEAVFHNGACSDTMESDGRYMMENNYGDSKALLHWCLARKTPLVYASSAATYGASTDFEPVAKNEGPLNVYGYSKLAFDQHVRSLMPAIQSPVVGLRYFNVFGPREHHKGRMMSVLHQLLRQLKETGACRLFRGTDGFGDGEQQRDFVFVGDIVAINLHFGGAGMAKAIVNAGTGRARSFNDIAKTLIAHLGQGRIDYIPFPDELRGKYQSFTQADVRSLRAAGYTAPFTEMEAGIAATLAESSGLSGPGSPGSRRLGKARGG</sequence>
<evidence type="ECO:0000256" key="4">
    <source>
        <dbReference type="HAMAP-Rule" id="MF_01601"/>
    </source>
</evidence>
<dbReference type="Gene3D" id="3.90.25.10">
    <property type="entry name" value="UDP-galactose 4-epimerase, domain 1"/>
    <property type="match status" value="1"/>
</dbReference>
<comment type="cofactor">
    <cofactor evidence="4">
        <name>NADP(+)</name>
        <dbReference type="ChEBI" id="CHEBI:58349"/>
    </cofactor>
    <text evidence="4">Binds 1 NADP(+) per subunit.</text>
</comment>
<dbReference type="AlphaFoldDB" id="A0A9D7SHU4"/>
<feature type="binding site" evidence="4">
    <location>
        <position position="213"/>
    </location>
    <ligand>
        <name>substrate</name>
    </ligand>
</feature>
<dbReference type="EC" id="5.1.3.20" evidence="4"/>
<feature type="domain" description="NAD-dependent epimerase/dehydratase" evidence="6">
    <location>
        <begin position="3"/>
        <end position="239"/>
    </location>
</feature>
<evidence type="ECO:0000256" key="1">
    <source>
        <dbReference type="ARBA" id="ARBA00022857"/>
    </source>
</evidence>
<evidence type="ECO:0000256" key="2">
    <source>
        <dbReference type="ARBA" id="ARBA00023235"/>
    </source>
</evidence>
<dbReference type="GO" id="GO:0008712">
    <property type="term" value="F:ADP-glyceromanno-heptose 6-epimerase activity"/>
    <property type="evidence" value="ECO:0007669"/>
    <property type="project" value="UniProtKB-UniRule"/>
</dbReference>
<dbReference type="Pfam" id="PF01370">
    <property type="entry name" value="Epimerase"/>
    <property type="match status" value="1"/>
</dbReference>
<feature type="region of interest" description="Disordered" evidence="5">
    <location>
        <begin position="310"/>
        <end position="331"/>
    </location>
</feature>
<evidence type="ECO:0000256" key="3">
    <source>
        <dbReference type="ARBA" id="ARBA00023277"/>
    </source>
</evidence>
<comment type="subunit">
    <text evidence="4">Homopentamer.</text>
</comment>
<keyword evidence="1 4" id="KW-0521">NADP</keyword>
<dbReference type="EMBL" id="JADKIO010000007">
    <property type="protein sequence ID" value="MBK9796814.1"/>
    <property type="molecule type" value="Genomic_DNA"/>
</dbReference>
<feature type="active site" description="Proton acceptor" evidence="4">
    <location>
        <position position="177"/>
    </location>
</feature>
<feature type="binding site" evidence="4">
    <location>
        <begin position="31"/>
        <end position="32"/>
    </location>
    <ligand>
        <name>NADP(+)</name>
        <dbReference type="ChEBI" id="CHEBI:58349"/>
    </ligand>
</feature>
<feature type="binding site" evidence="4">
    <location>
        <begin position="200"/>
        <end position="203"/>
    </location>
    <ligand>
        <name>substrate</name>
    </ligand>
</feature>
<dbReference type="SUPFAM" id="SSF51735">
    <property type="entry name" value="NAD(P)-binding Rossmann-fold domains"/>
    <property type="match status" value="1"/>
</dbReference>
<feature type="binding site" evidence="4">
    <location>
        <position position="177"/>
    </location>
    <ligand>
        <name>NADP(+)</name>
        <dbReference type="ChEBI" id="CHEBI:58349"/>
    </ligand>
</feature>
<feature type="binding site" evidence="4">
    <location>
        <position position="179"/>
    </location>
    <ligand>
        <name>substrate</name>
    </ligand>
</feature>
<feature type="binding site" evidence="4">
    <location>
        <begin position="75"/>
        <end position="79"/>
    </location>
    <ligand>
        <name>NADP(+)</name>
        <dbReference type="ChEBI" id="CHEBI:58349"/>
    </ligand>
</feature>
<reference evidence="7" key="1">
    <citation type="submission" date="2020-10" db="EMBL/GenBank/DDBJ databases">
        <title>Connecting structure to function with the recovery of over 1000 high-quality activated sludge metagenome-assembled genomes encoding full-length rRNA genes using long-read sequencing.</title>
        <authorList>
            <person name="Singleton C.M."/>
            <person name="Petriglieri F."/>
            <person name="Kristensen J.M."/>
            <person name="Kirkegaard R.H."/>
            <person name="Michaelsen T.Y."/>
            <person name="Andersen M.H."/>
            <person name="Karst S.M."/>
            <person name="Dueholm M.S."/>
            <person name="Nielsen P.H."/>
            <person name="Albertsen M."/>
        </authorList>
    </citation>
    <scope>NUCLEOTIDE SEQUENCE</scope>
    <source>
        <strain evidence="7">Skiv_18-Q3-R9-52_MAXAC.067</strain>
    </source>
</reference>
<feature type="binding site" evidence="4">
    <location>
        <position position="53"/>
    </location>
    <ligand>
        <name>NADP(+)</name>
        <dbReference type="ChEBI" id="CHEBI:58349"/>
    </ligand>
</feature>
<comment type="catalytic activity">
    <reaction evidence="4">
        <text>ADP-D-glycero-beta-D-manno-heptose = ADP-L-glycero-beta-D-manno-heptose</text>
        <dbReference type="Rhea" id="RHEA:17577"/>
        <dbReference type="ChEBI" id="CHEBI:59967"/>
        <dbReference type="ChEBI" id="CHEBI:61506"/>
        <dbReference type="EC" id="5.1.3.20"/>
    </reaction>
</comment>